<dbReference type="AlphaFoldDB" id="C3XQG5"/>
<feature type="disulfide bond" evidence="16">
    <location>
        <begin position="449"/>
        <end position="472"/>
    </location>
</feature>
<dbReference type="PROSITE" id="PS50900">
    <property type="entry name" value="PLAC"/>
    <property type="match status" value="1"/>
</dbReference>
<feature type="domain" description="Peptidase M12B" evidence="20">
    <location>
        <begin position="239"/>
        <end position="416"/>
    </location>
</feature>
<keyword evidence="3" id="KW-0272">Extracellular matrix</keyword>
<comment type="subcellular location">
    <subcellularLocation>
        <location evidence="1">Secreted</location>
        <location evidence="1">Extracellular space</location>
        <location evidence="1">Extracellular matrix</location>
    </subcellularLocation>
</comment>
<proteinExistence type="predicted"/>
<dbReference type="InterPro" id="IPR041645">
    <property type="entry name" value="ADAMTS_CR_2"/>
</dbReference>
<keyword evidence="15" id="KW-0106">Calcium</keyword>
<dbReference type="InParanoid" id="C3XQG5"/>
<comment type="caution">
    <text evidence="17">Lacks conserved residue(s) required for the propagation of feature annotation.</text>
</comment>
<dbReference type="PROSITE" id="PS50092">
    <property type="entry name" value="TSP1"/>
    <property type="match status" value="4"/>
</dbReference>
<feature type="disulfide bond" evidence="16">
    <location>
        <begin position="517"/>
        <end position="554"/>
    </location>
</feature>
<dbReference type="SUPFAM" id="SSF55486">
    <property type="entry name" value="Metalloproteases ('zincins'), catalytic domain"/>
    <property type="match status" value="1"/>
</dbReference>
<feature type="active site" evidence="14 17">
    <location>
        <position position="355"/>
    </location>
</feature>
<keyword evidence="4" id="KW-0645">Protease</keyword>
<dbReference type="PRINTS" id="PR01705">
    <property type="entry name" value="TSP1REPEAT"/>
</dbReference>
<keyword evidence="12 16" id="KW-1015">Disulfide bond</keyword>
<evidence type="ECO:0000259" key="21">
    <source>
        <dbReference type="PROSITE" id="PS50900"/>
    </source>
</evidence>
<dbReference type="InterPro" id="IPR000884">
    <property type="entry name" value="TSP1_rpt"/>
</dbReference>
<dbReference type="GO" id="GO:0030198">
    <property type="term" value="P:extracellular matrix organization"/>
    <property type="evidence" value="ECO:0007669"/>
    <property type="project" value="InterPro"/>
</dbReference>
<evidence type="ECO:0000256" key="10">
    <source>
        <dbReference type="ARBA" id="ARBA00023049"/>
    </source>
</evidence>
<dbReference type="InterPro" id="IPR036383">
    <property type="entry name" value="TSP1_rpt_sf"/>
</dbReference>
<dbReference type="Gene3D" id="3.40.390.10">
    <property type="entry name" value="Collagenase (Catalytic Domain)"/>
    <property type="match status" value="1"/>
</dbReference>
<evidence type="ECO:0000256" key="8">
    <source>
        <dbReference type="ARBA" id="ARBA00022801"/>
    </source>
</evidence>
<keyword evidence="5 15" id="KW-0479">Metal-binding</keyword>
<keyword evidence="9 15" id="KW-0862">Zinc</keyword>
<evidence type="ECO:0000256" key="12">
    <source>
        <dbReference type="ARBA" id="ARBA00023157"/>
    </source>
</evidence>
<sequence>MAERRLYEDERWRNSRRVSLLYCTLVLEQLPVMALLASAFDVYAHFNEVHMGFSFSQGGAVSLKFRGDLEMTTDNEDHEVIVPFLSDSEGRFLSYDLKSPSRHARSVDGDRTLYVSFKAFEFDFLLSLERNDKLVAPKATVEWQQGNATHRERIKERCFYRGHLNNASVSSVAVSNCRGLEGWIHSEGNNFFIQPLQNSSRDHKEHVIHRKYTSLEGDTMQWPTISITEEDKSRHKRHDTVRDKNVEVLLTADYSVVSFHGYENIQIYLLTIMNISNMVVPGNPSRSLEQVCRWAHDVQTEDLDDTDHHDHAIFLTRIDFGPAGYAPVTGMCHELRSCTLNHEDGFSSAFVVAHETGHVLGMEHDGDGNDCSDETAYGSIMAPLVQATFSRYHWSRCSQMELRQHISDYYCLDDDPFEKDWPKIPEYPGINYSMDEQCTFDFGGGYRLCTAFKTYDPCKQLWCSHPGNPFFCKTKKGPALDGTSCGDRLWCLQGSCQKEHPIAIHGGWSTWTAWEECSRTCDIGIRVRHRTCDNPRPERGGSECKGQSQEFELCNTQDCPDSPVDFRAQQCSVHDIEEILGTTHHWIPHQPEGEKSPCKLQCISREKGDIHRFPGDVIDGTRCSYDNPTNICVLGKCETVGCDRKLQSTKEFDNCGVCDGDGTRCKTIKGTFDKPPRPGNTIPDSDEDSNTEYQEVAVLPKGAWNIEVFETTPSPHYIVLKNAETGVFALKDHGTKEALLHFVEGGTRWTYLRSSDSETLGTKGPLLQAIVVMISPKGLEPSTLAYKYVIHEDLLPSVNNNMIPGGSPDEYIWVMRAWTVCSKSCDGGVQYTRYTCKRKSDDKVMNIRLCNKDERPAVLRRECNIHSCQEARWDVDTWEHCSKTCGMEGYQIRTVRCVRPTPDNSTIEPVHHKHCKEEKPANRQPCNRVPCPSFWRTGAWSKCSVSCGQGLKERQVVCQGPGNRPWDADDVVHYRVGKGLMQQTCPIPYLNRNNLMFSAEETCSGDQSIFCQLDVLSRYCSIPGYQKLCCSSCRRYQPTLQSPSTSTSFNQTAVEESGVETQTSGRQAG</sequence>
<dbReference type="SUPFAM" id="SSF82895">
    <property type="entry name" value="TSP-1 type 1 repeat"/>
    <property type="match status" value="4"/>
</dbReference>
<feature type="binding site" evidence="15">
    <location>
        <position position="411"/>
    </location>
    <ligand>
        <name>Ca(2+)</name>
        <dbReference type="ChEBI" id="CHEBI:29108"/>
        <label>1</label>
    </ligand>
</feature>
<keyword evidence="6" id="KW-0732">Signal</keyword>
<reference evidence="22" key="1">
    <citation type="journal article" date="2008" name="Nature">
        <title>The amphioxus genome and the evolution of the chordate karyotype.</title>
        <authorList>
            <consortium name="US DOE Joint Genome Institute (JGI-PGF)"/>
            <person name="Putnam N.H."/>
            <person name="Butts T."/>
            <person name="Ferrier D.E.K."/>
            <person name="Furlong R.F."/>
            <person name="Hellsten U."/>
            <person name="Kawashima T."/>
            <person name="Robinson-Rechavi M."/>
            <person name="Shoguchi E."/>
            <person name="Terry A."/>
            <person name="Yu J.-K."/>
            <person name="Benito-Gutierrez E.L."/>
            <person name="Dubchak I."/>
            <person name="Garcia-Fernandez J."/>
            <person name="Gibson-Brown J.J."/>
            <person name="Grigoriev I.V."/>
            <person name="Horton A.C."/>
            <person name="de Jong P.J."/>
            <person name="Jurka J."/>
            <person name="Kapitonov V.V."/>
            <person name="Kohara Y."/>
            <person name="Kuroki Y."/>
            <person name="Lindquist E."/>
            <person name="Lucas S."/>
            <person name="Osoegawa K."/>
            <person name="Pennacchio L.A."/>
            <person name="Salamov A.A."/>
            <person name="Satou Y."/>
            <person name="Sauka-Spengler T."/>
            <person name="Schmutz J."/>
            <person name="Shin-I T."/>
            <person name="Toyoda A."/>
            <person name="Bronner-Fraser M."/>
            <person name="Fujiyama A."/>
            <person name="Holland L.Z."/>
            <person name="Holland P.W.H."/>
            <person name="Satoh N."/>
            <person name="Rokhsar D.S."/>
        </authorList>
    </citation>
    <scope>NUCLEOTIDE SEQUENCE [LARGE SCALE GENOMIC DNA]</scope>
    <source>
        <strain evidence="22">S238N-H82</strain>
        <tissue evidence="22">Testes</tissue>
    </source>
</reference>
<feature type="binding site" evidence="15 17">
    <location>
        <position position="354"/>
    </location>
    <ligand>
        <name>Zn(2+)</name>
        <dbReference type="ChEBI" id="CHEBI:29105"/>
        <note>catalytic</note>
    </ligand>
</feature>
<dbReference type="PANTHER" id="PTHR13723">
    <property type="entry name" value="ADAMTS A DISINTEGRIN AND METALLOPROTEASE WITH THROMBOSPONDIN MOTIFS PROTEASE"/>
    <property type="match status" value="1"/>
</dbReference>
<dbReference type="InterPro" id="IPR010294">
    <property type="entry name" value="ADAMTS_spacer1"/>
</dbReference>
<dbReference type="EMBL" id="GG666452">
    <property type="protein sequence ID" value="EEN69778.1"/>
    <property type="molecule type" value="Genomic_DNA"/>
</dbReference>
<dbReference type="GO" id="GO:0046872">
    <property type="term" value="F:metal ion binding"/>
    <property type="evidence" value="ECO:0007669"/>
    <property type="project" value="UniProtKB-KW"/>
</dbReference>
<feature type="binding site" evidence="15">
    <location>
        <position position="247"/>
    </location>
    <ligand>
        <name>Ca(2+)</name>
        <dbReference type="ChEBI" id="CHEBI:29108"/>
        <label>2</label>
    </ligand>
</feature>
<feature type="binding site" evidence="15">
    <location>
        <position position="310"/>
    </location>
    <ligand>
        <name>Ca(2+)</name>
        <dbReference type="ChEBI" id="CHEBI:29108"/>
        <label>1</label>
    </ligand>
</feature>
<dbReference type="SMART" id="SM00209">
    <property type="entry name" value="TSP1"/>
    <property type="match status" value="4"/>
</dbReference>
<evidence type="ECO:0000256" key="15">
    <source>
        <dbReference type="PIRSR" id="PIRSR613273-2"/>
    </source>
</evidence>
<feature type="disulfide bond" evidence="16">
    <location>
        <begin position="485"/>
        <end position="496"/>
    </location>
</feature>
<evidence type="ECO:0000313" key="22">
    <source>
        <dbReference type="EMBL" id="EEN69778.1"/>
    </source>
</evidence>
<dbReference type="Pfam" id="PF00090">
    <property type="entry name" value="TSP_1"/>
    <property type="match status" value="1"/>
</dbReference>
<dbReference type="Pfam" id="PF01421">
    <property type="entry name" value="Reprolysin"/>
    <property type="match status" value="1"/>
</dbReference>
<keyword evidence="2" id="KW-0964">Secreted</keyword>
<dbReference type="PANTHER" id="PTHR13723:SF304">
    <property type="entry name" value="A DISINTEGRIN AND METALLOPROTEINASE WITH THROMBOSPONDIN MOTIFS 2-LIKE PROTEIN"/>
    <property type="match status" value="1"/>
</dbReference>
<dbReference type="eggNOG" id="KOG3538">
    <property type="taxonomic scope" value="Eukaryota"/>
</dbReference>
<dbReference type="FunFam" id="3.40.1620.60:FF:000001">
    <property type="entry name" value="A disintegrin and metalloproteinase with thrombospondin motifs 3"/>
    <property type="match status" value="1"/>
</dbReference>
<evidence type="ECO:0000256" key="11">
    <source>
        <dbReference type="ARBA" id="ARBA00023145"/>
    </source>
</evidence>
<keyword evidence="13" id="KW-0325">Glycoprotein</keyword>
<dbReference type="FunFam" id="2.20.100.10:FF:000001">
    <property type="entry name" value="semaphorin-5A isoform X1"/>
    <property type="match status" value="1"/>
</dbReference>
<evidence type="ECO:0000256" key="4">
    <source>
        <dbReference type="ARBA" id="ARBA00022670"/>
    </source>
</evidence>
<evidence type="ECO:0000256" key="7">
    <source>
        <dbReference type="ARBA" id="ARBA00022737"/>
    </source>
</evidence>
<gene>
    <name evidence="22" type="ORF">BRAFLDRAFT_84526</name>
</gene>
<evidence type="ECO:0000256" key="5">
    <source>
        <dbReference type="ARBA" id="ARBA00022723"/>
    </source>
</evidence>
<evidence type="ECO:0008006" key="23">
    <source>
        <dbReference type="Google" id="ProtNLM"/>
    </source>
</evidence>
<feature type="disulfide bond" evidence="16">
    <location>
        <begin position="332"/>
        <end position="411"/>
    </location>
</feature>
<feature type="binding site" evidence="15">
    <location>
        <position position="414"/>
    </location>
    <ligand>
        <name>Ca(2+)</name>
        <dbReference type="ChEBI" id="CHEBI:29108"/>
        <label>1</label>
    </ligand>
</feature>
<evidence type="ECO:0000256" key="18">
    <source>
        <dbReference type="SAM" id="MobiDB-lite"/>
    </source>
</evidence>
<evidence type="ECO:0000256" key="14">
    <source>
        <dbReference type="PIRSR" id="PIRSR613273-1"/>
    </source>
</evidence>
<feature type="domain" description="PLAC" evidence="21">
    <location>
        <begin position="999"/>
        <end position="1037"/>
    </location>
</feature>
<dbReference type="Gene3D" id="2.20.100.10">
    <property type="entry name" value="Thrombospondin type-1 (TSP1) repeat"/>
    <property type="match status" value="4"/>
</dbReference>
<dbReference type="GO" id="GO:0004222">
    <property type="term" value="F:metalloendopeptidase activity"/>
    <property type="evidence" value="ECO:0007669"/>
    <property type="project" value="InterPro"/>
</dbReference>
<dbReference type="InterPro" id="IPR050439">
    <property type="entry name" value="ADAMTS_ADAMTS-like"/>
</dbReference>
<keyword evidence="10" id="KW-0482">Metalloprotease</keyword>
<dbReference type="STRING" id="7739.C3XQG5"/>
<keyword evidence="19" id="KW-1133">Transmembrane helix</keyword>
<dbReference type="InterPro" id="IPR002870">
    <property type="entry name" value="Peptidase_M12B_N"/>
</dbReference>
<keyword evidence="19" id="KW-0472">Membrane</keyword>
<evidence type="ECO:0000256" key="3">
    <source>
        <dbReference type="ARBA" id="ARBA00022530"/>
    </source>
</evidence>
<evidence type="ECO:0000256" key="13">
    <source>
        <dbReference type="ARBA" id="ARBA00023180"/>
    </source>
</evidence>
<dbReference type="Gene3D" id="2.60.120.830">
    <property type="match status" value="1"/>
</dbReference>
<dbReference type="InterPro" id="IPR045371">
    <property type="entry name" value="ADAMTS_CR_3"/>
</dbReference>
<dbReference type="GO" id="GO:0006508">
    <property type="term" value="P:proteolysis"/>
    <property type="evidence" value="ECO:0007669"/>
    <property type="project" value="UniProtKB-KW"/>
</dbReference>
<keyword evidence="8" id="KW-0378">Hydrolase</keyword>
<dbReference type="Pfam" id="PF17771">
    <property type="entry name" value="ADAMTS_CR_2"/>
    <property type="match status" value="1"/>
</dbReference>
<accession>C3XQG5</accession>
<feature type="region of interest" description="Disordered" evidence="18">
    <location>
        <begin position="1040"/>
        <end position="1069"/>
    </location>
</feature>
<evidence type="ECO:0000256" key="19">
    <source>
        <dbReference type="SAM" id="Phobius"/>
    </source>
</evidence>
<dbReference type="InterPro" id="IPR013273">
    <property type="entry name" value="ADAMTS/ADAMTS-like"/>
</dbReference>
<dbReference type="InterPro" id="IPR010909">
    <property type="entry name" value="PLAC"/>
</dbReference>
<dbReference type="InterPro" id="IPR001590">
    <property type="entry name" value="Peptidase_M12B"/>
</dbReference>
<feature type="binding site" evidence="15">
    <location>
        <position position="247"/>
    </location>
    <ligand>
        <name>Ca(2+)</name>
        <dbReference type="ChEBI" id="CHEBI:29108"/>
        <label>1</label>
    </ligand>
</feature>
<name>C3XQG5_BRAFL</name>
<protein>
    <recommendedName>
        <fullName evidence="23">Peptidase M12B domain-containing protein</fullName>
    </recommendedName>
</protein>
<evidence type="ECO:0000259" key="20">
    <source>
        <dbReference type="PROSITE" id="PS50215"/>
    </source>
</evidence>
<keyword evidence="7" id="KW-0677">Repeat</keyword>
<dbReference type="Pfam" id="PF01562">
    <property type="entry name" value="Pep_M12B_propep"/>
    <property type="match status" value="1"/>
</dbReference>
<evidence type="ECO:0000256" key="17">
    <source>
        <dbReference type="PROSITE-ProRule" id="PRU00276"/>
    </source>
</evidence>
<evidence type="ECO:0000256" key="1">
    <source>
        <dbReference type="ARBA" id="ARBA00004498"/>
    </source>
</evidence>
<dbReference type="Pfam" id="PF05986">
    <property type="entry name" value="ADAMTS_spacer1"/>
    <property type="match status" value="1"/>
</dbReference>
<feature type="region of interest" description="Disordered" evidence="18">
    <location>
        <begin position="670"/>
        <end position="690"/>
    </location>
</feature>
<feature type="binding site" evidence="15 17">
    <location>
        <position position="358"/>
    </location>
    <ligand>
        <name>Zn(2+)</name>
        <dbReference type="ChEBI" id="CHEBI:29105"/>
        <note>catalytic</note>
    </ligand>
</feature>
<feature type="transmembrane region" description="Helical" evidence="19">
    <location>
        <begin position="20"/>
        <end position="40"/>
    </location>
</feature>
<keyword evidence="19" id="KW-0812">Transmembrane</keyword>
<evidence type="ECO:0000256" key="16">
    <source>
        <dbReference type="PIRSR" id="PIRSR613273-3"/>
    </source>
</evidence>
<feature type="binding site" evidence="15 17">
    <location>
        <position position="364"/>
    </location>
    <ligand>
        <name>Zn(2+)</name>
        <dbReference type="ChEBI" id="CHEBI:29105"/>
        <note>catalytic</note>
    </ligand>
</feature>
<dbReference type="Pfam" id="PF19030">
    <property type="entry name" value="TSP1_ADAMTS"/>
    <property type="match status" value="3"/>
</dbReference>
<dbReference type="MEROPS" id="M12.024"/>
<organism>
    <name type="scientific">Branchiostoma floridae</name>
    <name type="common">Florida lancelet</name>
    <name type="synonym">Amphioxus</name>
    <dbReference type="NCBI Taxonomy" id="7739"/>
    <lineage>
        <taxon>Eukaryota</taxon>
        <taxon>Metazoa</taxon>
        <taxon>Chordata</taxon>
        <taxon>Cephalochordata</taxon>
        <taxon>Leptocardii</taxon>
        <taxon>Amphioxiformes</taxon>
        <taxon>Branchiostomatidae</taxon>
        <taxon>Branchiostoma</taxon>
    </lineage>
</organism>
<dbReference type="PRINTS" id="PR01857">
    <property type="entry name" value="ADAMTSFAMILY"/>
</dbReference>
<comment type="cofactor">
    <cofactor evidence="15">
        <name>Zn(2+)</name>
        <dbReference type="ChEBI" id="CHEBI:29105"/>
    </cofactor>
    <text evidence="15">Binds 1 zinc ion per subunit.</text>
</comment>
<feature type="binding site" evidence="15">
    <location>
        <position position="414"/>
    </location>
    <ligand>
        <name>Ca(2+)</name>
        <dbReference type="ChEBI" id="CHEBI:29108"/>
        <label>2</label>
    </ligand>
</feature>
<feature type="disulfide bond" evidence="16">
    <location>
        <begin position="292"/>
        <end position="338"/>
    </location>
</feature>
<feature type="disulfide bond" evidence="16">
    <location>
        <begin position="521"/>
        <end position="559"/>
    </location>
</feature>
<keyword evidence="11" id="KW-0865">Zymogen</keyword>
<feature type="disulfide bond" evidence="16">
    <location>
        <begin position="438"/>
        <end position="463"/>
    </location>
</feature>
<feature type="disulfide bond" evidence="16">
    <location>
        <begin position="371"/>
        <end position="397"/>
    </location>
</feature>
<evidence type="ECO:0000256" key="2">
    <source>
        <dbReference type="ARBA" id="ARBA00022525"/>
    </source>
</evidence>
<dbReference type="Gene3D" id="3.40.1620.60">
    <property type="match status" value="1"/>
</dbReference>
<feature type="compositionally biased region" description="Polar residues" evidence="18">
    <location>
        <begin position="1049"/>
        <end position="1069"/>
    </location>
</feature>
<dbReference type="InterPro" id="IPR024079">
    <property type="entry name" value="MetalloPept_cat_dom_sf"/>
</dbReference>
<evidence type="ECO:0000256" key="9">
    <source>
        <dbReference type="ARBA" id="ARBA00022833"/>
    </source>
</evidence>
<evidence type="ECO:0000256" key="6">
    <source>
        <dbReference type="ARBA" id="ARBA00022729"/>
    </source>
</evidence>
<feature type="disulfide bond" evidence="16">
    <location>
        <begin position="458"/>
        <end position="491"/>
    </location>
</feature>
<dbReference type="Pfam" id="PF19236">
    <property type="entry name" value="ADAMTS_CR_3"/>
    <property type="match status" value="1"/>
</dbReference>
<feature type="disulfide bond" evidence="16">
    <location>
        <begin position="532"/>
        <end position="544"/>
    </location>
</feature>
<dbReference type="PROSITE" id="PS50215">
    <property type="entry name" value="ADAM_MEPRO"/>
    <property type="match status" value="1"/>
</dbReference>